<evidence type="ECO:0000256" key="17">
    <source>
        <dbReference type="ARBA" id="ARBA00023285"/>
    </source>
</evidence>
<keyword evidence="14 18" id="KW-0520">NAD</keyword>
<sequence length="354" mass="40599">MRELHVNLGENSYDILFGSGLLKNLPEYIKRVYKGKKLFIITDNNVEKYYREQLETILKDYDFTFYILEAGEKSKTLDNVAKIYKAMINSSLSRDDLVVAFGGGVTGDIAGFAAATYMRGVPFIQIPTTLLSQVDSSVGGKVGVDLVEGKNLVGAFNQPKIVLIDTSVLKTLTDRYFFDGLAEVVKYGCIHDENLFSLLEGLKNREEVMEHIEDILFRSCDIKREVVEEDEKEHGLRMILNFGHTVGHGLEQYYNYEKYTHGEAVSLGMIEILETGEREGITEKGTLERTKKLLMQLNLPVEDKYNREDVIKIMKRDKKNKKGEVNFVMIEKIGKHKIVKIKEEKMYDFLYKNR</sequence>
<evidence type="ECO:0000256" key="7">
    <source>
        <dbReference type="ARBA" id="ARBA00013031"/>
    </source>
</evidence>
<feature type="binding site" evidence="18">
    <location>
        <position position="141"/>
    </location>
    <ligand>
        <name>NAD(+)</name>
        <dbReference type="ChEBI" id="CHEBI:57540"/>
    </ligand>
</feature>
<name>D1ALD4_SEBTE</name>
<dbReference type="FunFam" id="3.40.50.1970:FF:000007">
    <property type="entry name" value="Pentafunctional AROM polypeptide"/>
    <property type="match status" value="1"/>
</dbReference>
<dbReference type="InterPro" id="IPR016037">
    <property type="entry name" value="DHQ_synth_AroB"/>
</dbReference>
<feature type="binding site" evidence="18">
    <location>
        <begin position="128"/>
        <end position="129"/>
    </location>
    <ligand>
        <name>NAD(+)</name>
        <dbReference type="ChEBI" id="CHEBI:57540"/>
    </ligand>
</feature>
<evidence type="ECO:0000313" key="21">
    <source>
        <dbReference type="EMBL" id="ACZ09277.1"/>
    </source>
</evidence>
<feature type="binding site" evidence="18">
    <location>
        <position position="244"/>
    </location>
    <ligand>
        <name>Zn(2+)</name>
        <dbReference type="ChEBI" id="CHEBI:29105"/>
    </ligand>
</feature>
<dbReference type="PIRSF" id="PIRSF001455">
    <property type="entry name" value="DHQ_synth"/>
    <property type="match status" value="1"/>
</dbReference>
<feature type="domain" description="3-dehydroquinate synthase C-terminal" evidence="20">
    <location>
        <begin position="180"/>
        <end position="320"/>
    </location>
</feature>
<evidence type="ECO:0000256" key="8">
    <source>
        <dbReference type="ARBA" id="ARBA00017684"/>
    </source>
</evidence>
<dbReference type="Pfam" id="PF24621">
    <property type="entry name" value="DHQS_C"/>
    <property type="match status" value="1"/>
</dbReference>
<evidence type="ECO:0000256" key="12">
    <source>
        <dbReference type="ARBA" id="ARBA00022741"/>
    </source>
</evidence>
<dbReference type="eggNOG" id="COG0337">
    <property type="taxonomic scope" value="Bacteria"/>
</dbReference>
<keyword evidence="15 18" id="KW-0057">Aromatic amino acid biosynthesis</keyword>
<evidence type="ECO:0000256" key="6">
    <source>
        <dbReference type="ARBA" id="ARBA00005412"/>
    </source>
</evidence>
<comment type="cofactor">
    <cofactor evidence="3">
        <name>Zn(2+)</name>
        <dbReference type="ChEBI" id="CHEBI:29105"/>
    </cofactor>
</comment>
<dbReference type="STRING" id="526218.Sterm_2424"/>
<protein>
    <recommendedName>
        <fullName evidence="8 18">3-dehydroquinate synthase</fullName>
        <shortName evidence="18">DHQS</shortName>
        <ecNumber evidence="7 18">4.2.3.4</ecNumber>
    </recommendedName>
</protein>
<organism evidence="21 22">
    <name type="scientific">Sebaldella termitidis (strain ATCC 33386 / NCTC 11300)</name>
    <dbReference type="NCBI Taxonomy" id="526218"/>
    <lineage>
        <taxon>Bacteria</taxon>
        <taxon>Fusobacteriati</taxon>
        <taxon>Fusobacteriota</taxon>
        <taxon>Fusobacteriia</taxon>
        <taxon>Fusobacteriales</taxon>
        <taxon>Leptotrichiaceae</taxon>
        <taxon>Sebaldella</taxon>
    </lineage>
</organism>
<feature type="binding site" evidence="18">
    <location>
        <position position="183"/>
    </location>
    <ligand>
        <name>Zn(2+)</name>
        <dbReference type="ChEBI" id="CHEBI:29105"/>
    </ligand>
</feature>
<evidence type="ECO:0000259" key="20">
    <source>
        <dbReference type="Pfam" id="PF24621"/>
    </source>
</evidence>
<dbReference type="PANTHER" id="PTHR43622">
    <property type="entry name" value="3-DEHYDROQUINATE SYNTHASE"/>
    <property type="match status" value="1"/>
</dbReference>
<comment type="pathway">
    <text evidence="5 18">Metabolic intermediate biosynthesis; chorismate biosynthesis; chorismate from D-erythrose 4-phosphate and phosphoenolpyruvate: step 2/7.</text>
</comment>
<evidence type="ECO:0000256" key="1">
    <source>
        <dbReference type="ARBA" id="ARBA00001393"/>
    </source>
</evidence>
<evidence type="ECO:0000256" key="15">
    <source>
        <dbReference type="ARBA" id="ARBA00023141"/>
    </source>
</evidence>
<dbReference type="HOGENOM" id="CLU_001201_0_2_0"/>
<dbReference type="GO" id="GO:0008652">
    <property type="term" value="P:amino acid biosynthetic process"/>
    <property type="evidence" value="ECO:0007669"/>
    <property type="project" value="UniProtKB-KW"/>
</dbReference>
<dbReference type="Pfam" id="PF01761">
    <property type="entry name" value="DHQ_synthase"/>
    <property type="match status" value="1"/>
</dbReference>
<keyword evidence="9 18" id="KW-0963">Cytoplasm</keyword>
<keyword evidence="22" id="KW-1185">Reference proteome</keyword>
<dbReference type="HAMAP" id="MF_00110">
    <property type="entry name" value="DHQ_synthase"/>
    <property type="match status" value="1"/>
</dbReference>
<evidence type="ECO:0000256" key="18">
    <source>
        <dbReference type="HAMAP-Rule" id="MF_00110"/>
    </source>
</evidence>
<reference evidence="22" key="1">
    <citation type="submission" date="2009-09" db="EMBL/GenBank/DDBJ databases">
        <title>The complete chromosome of Sebaldella termitidis ATCC 33386.</title>
        <authorList>
            <consortium name="US DOE Joint Genome Institute (JGI-PGF)"/>
            <person name="Lucas S."/>
            <person name="Copeland A."/>
            <person name="Lapidus A."/>
            <person name="Glavina del Rio T."/>
            <person name="Dalin E."/>
            <person name="Tice H."/>
            <person name="Bruce D."/>
            <person name="Goodwin L."/>
            <person name="Pitluck S."/>
            <person name="Kyrpides N."/>
            <person name="Mavromatis K."/>
            <person name="Ivanova N."/>
            <person name="Mikhailova N."/>
            <person name="Sims D."/>
            <person name="Meincke L."/>
            <person name="Brettin T."/>
            <person name="Detter J.C."/>
            <person name="Han C."/>
            <person name="Larimer F."/>
            <person name="Land M."/>
            <person name="Hauser L."/>
            <person name="Markowitz V."/>
            <person name="Cheng J.F."/>
            <person name="Hugenholtz P."/>
            <person name="Woyke T."/>
            <person name="Wu D."/>
            <person name="Eisen J.A."/>
        </authorList>
    </citation>
    <scope>NUCLEOTIDE SEQUENCE [LARGE SCALE GENOMIC DNA]</scope>
    <source>
        <strain evidence="22">ATCC 33386 / NCTC 11300</strain>
    </source>
</reference>
<keyword evidence="10 18" id="KW-0028">Amino-acid biosynthesis</keyword>
<dbReference type="GO" id="GO:0009423">
    <property type="term" value="P:chorismate biosynthetic process"/>
    <property type="evidence" value="ECO:0007669"/>
    <property type="project" value="UniProtKB-UniRule"/>
</dbReference>
<keyword evidence="16 18" id="KW-0456">Lyase</keyword>
<dbReference type="PANTHER" id="PTHR43622:SF7">
    <property type="entry name" value="3-DEHYDROQUINATE SYNTHASE, CHLOROPLASTIC"/>
    <property type="match status" value="1"/>
</dbReference>
<gene>
    <name evidence="18" type="primary">aroB</name>
    <name evidence="21" type="ordered locus">Sterm_2424</name>
</gene>
<feature type="binding site" evidence="18">
    <location>
        <position position="261"/>
    </location>
    <ligand>
        <name>Zn(2+)</name>
        <dbReference type="ChEBI" id="CHEBI:29105"/>
    </ligand>
</feature>
<dbReference type="InterPro" id="IPR030960">
    <property type="entry name" value="DHQS/DOIS_N"/>
</dbReference>
<evidence type="ECO:0000256" key="9">
    <source>
        <dbReference type="ARBA" id="ARBA00022490"/>
    </source>
</evidence>
<dbReference type="EMBL" id="CP001739">
    <property type="protein sequence ID" value="ACZ09277.1"/>
    <property type="molecule type" value="Genomic_DNA"/>
</dbReference>
<dbReference type="EC" id="4.2.3.4" evidence="7 18"/>
<dbReference type="GO" id="GO:0005737">
    <property type="term" value="C:cytoplasm"/>
    <property type="evidence" value="ECO:0007669"/>
    <property type="project" value="UniProtKB-SubCell"/>
</dbReference>
<comment type="subcellular location">
    <subcellularLocation>
        <location evidence="4 18">Cytoplasm</location>
    </subcellularLocation>
</comment>
<comment type="caution">
    <text evidence="18">Lacks conserved residue(s) required for the propagation of feature annotation.</text>
</comment>
<dbReference type="Gene3D" id="3.40.50.1970">
    <property type="match status" value="1"/>
</dbReference>
<dbReference type="GO" id="GO:0003856">
    <property type="term" value="F:3-dehydroquinate synthase activity"/>
    <property type="evidence" value="ECO:0007669"/>
    <property type="project" value="UniProtKB-UniRule"/>
</dbReference>
<evidence type="ECO:0000256" key="14">
    <source>
        <dbReference type="ARBA" id="ARBA00023027"/>
    </source>
</evidence>
<dbReference type="AlphaFoldDB" id="D1ALD4"/>
<evidence type="ECO:0000256" key="10">
    <source>
        <dbReference type="ARBA" id="ARBA00022605"/>
    </source>
</evidence>
<comment type="similarity">
    <text evidence="6 18">Belongs to the sugar phosphate cyclases superfamily. Dehydroquinate synthase family.</text>
</comment>
<evidence type="ECO:0000256" key="2">
    <source>
        <dbReference type="ARBA" id="ARBA00001911"/>
    </source>
</evidence>
<keyword evidence="13 18" id="KW-0862">Zinc</keyword>
<dbReference type="UniPathway" id="UPA00053">
    <property type="reaction ID" value="UER00085"/>
</dbReference>
<keyword evidence="11 18" id="KW-0479">Metal-binding</keyword>
<comment type="function">
    <text evidence="18">Catalyzes the conversion of 3-deoxy-D-arabino-heptulosonate 7-phosphate (DAHP) to dehydroquinate (DHQ).</text>
</comment>
<proteinExistence type="inferred from homology"/>
<feature type="binding site" evidence="18">
    <location>
        <position position="150"/>
    </location>
    <ligand>
        <name>NAD(+)</name>
        <dbReference type="ChEBI" id="CHEBI:57540"/>
    </ligand>
</feature>
<evidence type="ECO:0000256" key="3">
    <source>
        <dbReference type="ARBA" id="ARBA00001947"/>
    </source>
</evidence>
<dbReference type="KEGG" id="str:Sterm_2424"/>
<dbReference type="InterPro" id="IPR030963">
    <property type="entry name" value="DHQ_synth_fam"/>
</dbReference>
<keyword evidence="17 18" id="KW-0170">Cobalt</keyword>
<dbReference type="GO" id="GO:0009073">
    <property type="term" value="P:aromatic amino acid family biosynthetic process"/>
    <property type="evidence" value="ECO:0007669"/>
    <property type="project" value="UniProtKB-KW"/>
</dbReference>
<evidence type="ECO:0000256" key="16">
    <source>
        <dbReference type="ARBA" id="ARBA00023239"/>
    </source>
</evidence>
<dbReference type="InterPro" id="IPR050071">
    <property type="entry name" value="Dehydroquinate_synthase"/>
</dbReference>
<evidence type="ECO:0000256" key="4">
    <source>
        <dbReference type="ARBA" id="ARBA00004496"/>
    </source>
</evidence>
<accession>D1ALD4</accession>
<keyword evidence="12 18" id="KW-0547">Nucleotide-binding</keyword>
<evidence type="ECO:0000259" key="19">
    <source>
        <dbReference type="Pfam" id="PF01761"/>
    </source>
</evidence>
<evidence type="ECO:0000256" key="5">
    <source>
        <dbReference type="ARBA" id="ARBA00004661"/>
    </source>
</evidence>
<evidence type="ECO:0000313" key="22">
    <source>
        <dbReference type="Proteomes" id="UP000000845"/>
    </source>
</evidence>
<reference evidence="21 22" key="2">
    <citation type="journal article" date="2010" name="Stand. Genomic Sci.">
        <title>Complete genome sequence of Sebaldella termitidis type strain (NCTC 11300).</title>
        <authorList>
            <person name="Harmon-Smith M."/>
            <person name="Celia L."/>
            <person name="Chertkov O."/>
            <person name="Lapidus A."/>
            <person name="Copeland A."/>
            <person name="Glavina Del Rio T."/>
            <person name="Nolan M."/>
            <person name="Lucas S."/>
            <person name="Tice H."/>
            <person name="Cheng J.F."/>
            <person name="Han C."/>
            <person name="Detter J.C."/>
            <person name="Bruce D."/>
            <person name="Goodwin L."/>
            <person name="Pitluck S."/>
            <person name="Pati A."/>
            <person name="Liolios K."/>
            <person name="Ivanova N."/>
            <person name="Mavromatis K."/>
            <person name="Mikhailova N."/>
            <person name="Chen A."/>
            <person name="Palaniappan K."/>
            <person name="Land M."/>
            <person name="Hauser L."/>
            <person name="Chang Y.J."/>
            <person name="Jeffries C.D."/>
            <person name="Brettin T."/>
            <person name="Goker M."/>
            <person name="Beck B."/>
            <person name="Bristow J."/>
            <person name="Eisen J.A."/>
            <person name="Markowitz V."/>
            <person name="Hugenholtz P."/>
            <person name="Kyrpides N.C."/>
            <person name="Klenk H.P."/>
            <person name="Chen F."/>
        </authorList>
    </citation>
    <scope>NUCLEOTIDE SEQUENCE [LARGE SCALE GENOMIC DNA]</scope>
    <source>
        <strain evidence="22">ATCC 33386 / NCTC 11300</strain>
    </source>
</reference>
<feature type="binding site" evidence="18">
    <location>
        <begin position="104"/>
        <end position="108"/>
    </location>
    <ligand>
        <name>NAD(+)</name>
        <dbReference type="ChEBI" id="CHEBI:57540"/>
    </ligand>
</feature>
<dbReference type="GO" id="GO:0000166">
    <property type="term" value="F:nucleotide binding"/>
    <property type="evidence" value="ECO:0007669"/>
    <property type="project" value="UniProtKB-KW"/>
</dbReference>
<dbReference type="InterPro" id="IPR056179">
    <property type="entry name" value="DHQS_C"/>
</dbReference>
<dbReference type="RefSeq" id="WP_012861871.1">
    <property type="nucleotide sequence ID" value="NC_013517.1"/>
</dbReference>
<comment type="cofactor">
    <cofactor evidence="18">
        <name>Co(2+)</name>
        <dbReference type="ChEBI" id="CHEBI:48828"/>
    </cofactor>
    <cofactor evidence="18">
        <name>Zn(2+)</name>
        <dbReference type="ChEBI" id="CHEBI:29105"/>
    </cofactor>
    <text evidence="18">Binds 1 divalent metal cation per subunit. Can use either Co(2+) or Zn(2+).</text>
</comment>
<evidence type="ECO:0000256" key="13">
    <source>
        <dbReference type="ARBA" id="ARBA00022833"/>
    </source>
</evidence>
<dbReference type="GO" id="GO:0046872">
    <property type="term" value="F:metal ion binding"/>
    <property type="evidence" value="ECO:0007669"/>
    <property type="project" value="UniProtKB-KW"/>
</dbReference>
<dbReference type="NCBIfam" id="TIGR01357">
    <property type="entry name" value="aroB"/>
    <property type="match status" value="1"/>
</dbReference>
<dbReference type="Proteomes" id="UP000000845">
    <property type="component" value="Chromosome"/>
</dbReference>
<dbReference type="Gene3D" id="1.20.1090.10">
    <property type="entry name" value="Dehydroquinate synthase-like - alpha domain"/>
    <property type="match status" value="1"/>
</dbReference>
<feature type="domain" description="3-dehydroquinate synthase N-terminal" evidence="19">
    <location>
        <begin position="67"/>
        <end position="177"/>
    </location>
</feature>
<dbReference type="SUPFAM" id="SSF56796">
    <property type="entry name" value="Dehydroquinate synthase-like"/>
    <property type="match status" value="1"/>
</dbReference>
<comment type="cofactor">
    <cofactor evidence="2 18">
        <name>NAD(+)</name>
        <dbReference type="ChEBI" id="CHEBI:57540"/>
    </cofactor>
</comment>
<comment type="catalytic activity">
    <reaction evidence="1 18">
        <text>7-phospho-2-dehydro-3-deoxy-D-arabino-heptonate = 3-dehydroquinate + phosphate</text>
        <dbReference type="Rhea" id="RHEA:21968"/>
        <dbReference type="ChEBI" id="CHEBI:32364"/>
        <dbReference type="ChEBI" id="CHEBI:43474"/>
        <dbReference type="ChEBI" id="CHEBI:58394"/>
        <dbReference type="EC" id="4.2.3.4"/>
    </reaction>
</comment>
<dbReference type="CDD" id="cd08195">
    <property type="entry name" value="DHQS"/>
    <property type="match status" value="1"/>
</dbReference>
<evidence type="ECO:0000256" key="11">
    <source>
        <dbReference type="ARBA" id="ARBA00022723"/>
    </source>
</evidence>